<dbReference type="PANTHER" id="PTHR43750">
    <property type="entry name" value="UDP-GLUCOSE 6-DEHYDROGENASE TUAD"/>
    <property type="match status" value="1"/>
</dbReference>
<dbReference type="SUPFAM" id="SSF52413">
    <property type="entry name" value="UDP-glucose/GDP-mannose dehydrogenase C-terminal domain"/>
    <property type="match status" value="1"/>
</dbReference>
<dbReference type="Pfam" id="PF03721">
    <property type="entry name" value="UDPG_MGDP_dh_N"/>
    <property type="match status" value="1"/>
</dbReference>
<sequence length="449" mass="47951">MHPDSSRIAVFGAGYIGLVAGACFAELGHQVAIRDIQSERIRLLKAGDVPIYEPGLGDMLARNKDRLTYTLDAAEAVAGADVAYICVDTPPTPSGDADLSRVWAVLASLTGATHLRAVVVKSTVPVGTGARIRRALDDSGLAHVAYASNPEFTAEGRALEDFMRPDRIVVGADNPAAARLVRSLHHGIPGPVETMDVASAEMVKMAANALLATKISFTNEIAALCEATGADITHVTRAIGQDHRLGPHFMNAGLGYGGSCFPKDSRALRALAANTGYSFQLLTAVIEVNELQPRRAVQRLKTALGTLHNRTIALLGMTFKPGTDDMREAPSTVIASRLLAEGATVTCWDPMARPQPDTHPWNLTDRRPTISEALTGADAAILVTEWPDLATTDWAAHRHLMNNHTPVLYDGRNHLDPATLHTAGYTYISTGRPTPQPQTNTTPSHTPPA</sequence>
<comment type="similarity">
    <text evidence="2 7">Belongs to the UDP-glucose/GDP-mannose dehydrogenase family.</text>
</comment>
<evidence type="ECO:0000313" key="11">
    <source>
        <dbReference type="Proteomes" id="UP001499986"/>
    </source>
</evidence>
<dbReference type="EMBL" id="BAAASE010000005">
    <property type="protein sequence ID" value="GAA2402790.1"/>
    <property type="molecule type" value="Genomic_DNA"/>
</dbReference>
<evidence type="ECO:0000256" key="5">
    <source>
        <dbReference type="ARBA" id="ARBA00023027"/>
    </source>
</evidence>
<accession>A0ABN3IF09</accession>
<dbReference type="Proteomes" id="UP001499986">
    <property type="component" value="Unassembled WGS sequence"/>
</dbReference>
<evidence type="ECO:0000256" key="1">
    <source>
        <dbReference type="ARBA" id="ARBA00004701"/>
    </source>
</evidence>
<keyword evidence="11" id="KW-1185">Reference proteome</keyword>
<dbReference type="Pfam" id="PF03720">
    <property type="entry name" value="UDPG_MGDP_dh_C"/>
    <property type="match status" value="1"/>
</dbReference>
<evidence type="ECO:0000256" key="2">
    <source>
        <dbReference type="ARBA" id="ARBA00006601"/>
    </source>
</evidence>
<dbReference type="InterPro" id="IPR017476">
    <property type="entry name" value="UDP-Glc/GDP-Man"/>
</dbReference>
<dbReference type="PROSITE" id="PS51257">
    <property type="entry name" value="PROKAR_LIPOPROTEIN"/>
    <property type="match status" value="1"/>
</dbReference>
<evidence type="ECO:0000259" key="9">
    <source>
        <dbReference type="SMART" id="SM00984"/>
    </source>
</evidence>
<dbReference type="Pfam" id="PF00984">
    <property type="entry name" value="UDPG_MGDP_dh"/>
    <property type="match status" value="1"/>
</dbReference>
<comment type="catalytic activity">
    <reaction evidence="6 7">
        <text>UDP-alpha-D-glucose + 2 NAD(+) + H2O = UDP-alpha-D-glucuronate + 2 NADH + 3 H(+)</text>
        <dbReference type="Rhea" id="RHEA:23596"/>
        <dbReference type="ChEBI" id="CHEBI:15377"/>
        <dbReference type="ChEBI" id="CHEBI:15378"/>
        <dbReference type="ChEBI" id="CHEBI:57540"/>
        <dbReference type="ChEBI" id="CHEBI:57945"/>
        <dbReference type="ChEBI" id="CHEBI:58052"/>
        <dbReference type="ChEBI" id="CHEBI:58885"/>
        <dbReference type="EC" id="1.1.1.22"/>
    </reaction>
</comment>
<dbReference type="InterPro" id="IPR014027">
    <property type="entry name" value="UDP-Glc/GDP-Man_DH_C"/>
</dbReference>
<dbReference type="Gene3D" id="3.40.50.720">
    <property type="entry name" value="NAD(P)-binding Rossmann-like Domain"/>
    <property type="match status" value="2"/>
</dbReference>
<feature type="compositionally biased region" description="Low complexity" evidence="8">
    <location>
        <begin position="430"/>
        <end position="449"/>
    </location>
</feature>
<proteinExistence type="inferred from homology"/>
<dbReference type="PANTHER" id="PTHR43750:SF3">
    <property type="entry name" value="UDP-GLUCOSE 6-DEHYDROGENASE TUAD"/>
    <property type="match status" value="1"/>
</dbReference>
<feature type="region of interest" description="Disordered" evidence="8">
    <location>
        <begin position="429"/>
        <end position="449"/>
    </location>
</feature>
<dbReference type="NCBIfam" id="TIGR03026">
    <property type="entry name" value="NDP-sugDHase"/>
    <property type="match status" value="1"/>
</dbReference>
<evidence type="ECO:0000256" key="6">
    <source>
        <dbReference type="ARBA" id="ARBA00047473"/>
    </source>
</evidence>
<name>A0ABN3IF09_9ACTN</name>
<keyword evidence="5 7" id="KW-0520">NAD</keyword>
<comment type="caution">
    <text evidence="10">The sequence shown here is derived from an EMBL/GenBank/DDBJ whole genome shotgun (WGS) entry which is preliminary data.</text>
</comment>
<dbReference type="SMART" id="SM00984">
    <property type="entry name" value="UDPG_MGDP_dh_C"/>
    <property type="match status" value="1"/>
</dbReference>
<evidence type="ECO:0000256" key="7">
    <source>
        <dbReference type="PIRNR" id="PIRNR000124"/>
    </source>
</evidence>
<dbReference type="InterPro" id="IPR014026">
    <property type="entry name" value="UDP-Glc/GDP-Man_DH_dimer"/>
</dbReference>
<organism evidence="10 11">
    <name type="scientific">Streptomyces coeruleofuscus</name>
    <dbReference type="NCBI Taxonomy" id="66879"/>
    <lineage>
        <taxon>Bacteria</taxon>
        <taxon>Bacillati</taxon>
        <taxon>Actinomycetota</taxon>
        <taxon>Actinomycetes</taxon>
        <taxon>Kitasatosporales</taxon>
        <taxon>Streptomycetaceae</taxon>
        <taxon>Streptomyces</taxon>
    </lineage>
</organism>
<dbReference type="InterPro" id="IPR008927">
    <property type="entry name" value="6-PGluconate_DH-like_C_sf"/>
</dbReference>
<dbReference type="InterPro" id="IPR001732">
    <property type="entry name" value="UDP-Glc/GDP-Man_DH_N"/>
</dbReference>
<feature type="domain" description="UDP-glucose/GDP-mannose dehydrogenase C-terminal" evidence="9">
    <location>
        <begin position="313"/>
        <end position="417"/>
    </location>
</feature>
<comment type="pathway">
    <text evidence="1">Nucleotide-sugar biosynthesis; UDP-alpha-D-glucuronate biosynthesis; UDP-alpha-D-glucuronate from UDP-alpha-D-glucose: step 1/1.</text>
</comment>
<dbReference type="Gene3D" id="1.20.5.100">
    <property type="entry name" value="Cytochrome c1, transmembrane anchor, C-terminal"/>
    <property type="match status" value="1"/>
</dbReference>
<evidence type="ECO:0000256" key="8">
    <source>
        <dbReference type="SAM" id="MobiDB-lite"/>
    </source>
</evidence>
<gene>
    <name evidence="10" type="ORF">GCM10010255_40780</name>
</gene>
<protein>
    <recommendedName>
        <fullName evidence="3 7">UDP-glucose 6-dehydrogenase</fullName>
        <ecNumber evidence="3 7">1.1.1.22</ecNumber>
    </recommendedName>
</protein>
<evidence type="ECO:0000256" key="4">
    <source>
        <dbReference type="ARBA" id="ARBA00023002"/>
    </source>
</evidence>
<dbReference type="PIRSF" id="PIRSF000124">
    <property type="entry name" value="UDPglc_GDPman_dh"/>
    <property type="match status" value="1"/>
</dbReference>
<dbReference type="SUPFAM" id="SSF51735">
    <property type="entry name" value="NAD(P)-binding Rossmann-fold domains"/>
    <property type="match status" value="1"/>
</dbReference>
<reference evidence="10 11" key="1">
    <citation type="journal article" date="2019" name="Int. J. Syst. Evol. Microbiol.">
        <title>The Global Catalogue of Microorganisms (GCM) 10K type strain sequencing project: providing services to taxonomists for standard genome sequencing and annotation.</title>
        <authorList>
            <consortium name="The Broad Institute Genomics Platform"/>
            <consortium name="The Broad Institute Genome Sequencing Center for Infectious Disease"/>
            <person name="Wu L."/>
            <person name="Ma J."/>
        </authorList>
    </citation>
    <scope>NUCLEOTIDE SEQUENCE [LARGE SCALE GENOMIC DNA]</scope>
    <source>
        <strain evidence="10 11">JCM 4358</strain>
    </source>
</reference>
<dbReference type="SUPFAM" id="SSF48179">
    <property type="entry name" value="6-phosphogluconate dehydrogenase C-terminal domain-like"/>
    <property type="match status" value="1"/>
</dbReference>
<evidence type="ECO:0000313" key="10">
    <source>
        <dbReference type="EMBL" id="GAA2402790.1"/>
    </source>
</evidence>
<dbReference type="InterPro" id="IPR036291">
    <property type="entry name" value="NAD(P)-bd_dom_sf"/>
</dbReference>
<dbReference type="PIRSF" id="PIRSF500134">
    <property type="entry name" value="UDPglc_DH_bac"/>
    <property type="match status" value="1"/>
</dbReference>
<evidence type="ECO:0000256" key="3">
    <source>
        <dbReference type="ARBA" id="ARBA00012954"/>
    </source>
</evidence>
<dbReference type="InterPro" id="IPR028357">
    <property type="entry name" value="UDPglc_DH_bac"/>
</dbReference>
<dbReference type="EC" id="1.1.1.22" evidence="3 7"/>
<keyword evidence="4 7" id="KW-0560">Oxidoreductase</keyword>
<dbReference type="InterPro" id="IPR036220">
    <property type="entry name" value="UDP-Glc/GDP-Man_DH_C_sf"/>
</dbReference>